<organism evidence="4 5">
    <name type="scientific">Thraustotheca clavata</name>
    <dbReference type="NCBI Taxonomy" id="74557"/>
    <lineage>
        <taxon>Eukaryota</taxon>
        <taxon>Sar</taxon>
        <taxon>Stramenopiles</taxon>
        <taxon>Oomycota</taxon>
        <taxon>Saprolegniomycetes</taxon>
        <taxon>Saprolegniales</taxon>
        <taxon>Achlyaceae</taxon>
        <taxon>Thraustotheca</taxon>
    </lineage>
</organism>
<dbReference type="InterPro" id="IPR038765">
    <property type="entry name" value="Papain-like_cys_pep_sf"/>
</dbReference>
<keyword evidence="4" id="KW-0378">Hydrolase</keyword>
<sequence>MQRIIFASAAIAAASAFTPAEREQLTAQLNEWNNAYGADFLPASAHTESTDELLNRVAAANQAIAALKTSQPSAQFGLGPMSLYTSEEFKKLLNRSFKKKAPTRALRSSEVNYSELAASTATDNVDWTTSKCVNPVKNQGKCGSCWAFSATSAVESAHCIATGSLLDLAEQQVVSCEVEDGQLGCDGGDEELSINWITGTNKGLCLTKDYPYTSGVSGQNGECKKTCTIQPVSVGSYVETPGEAALEKDIVQQPTTVAVEAGNDVWQHYKGGIVTACPGEQSDHAVIALGYGAENGVNYFKIRNSWSAKWGEAGYI</sequence>
<dbReference type="PROSITE" id="PS00139">
    <property type="entry name" value="THIOL_PROTEASE_CYS"/>
    <property type="match status" value="1"/>
</dbReference>
<dbReference type="PRINTS" id="PR00705">
    <property type="entry name" value="PAPAIN"/>
</dbReference>
<keyword evidence="5" id="KW-1185">Reference proteome</keyword>
<dbReference type="InterPro" id="IPR013128">
    <property type="entry name" value="Peptidase_C1A"/>
</dbReference>
<dbReference type="OrthoDB" id="10253408at2759"/>
<dbReference type="STRING" id="74557.A0A1V9YRI1"/>
<evidence type="ECO:0000256" key="1">
    <source>
        <dbReference type="ARBA" id="ARBA00008455"/>
    </source>
</evidence>
<proteinExistence type="inferred from homology"/>
<keyword evidence="2" id="KW-0865">Zymogen</keyword>
<evidence type="ECO:0000256" key="2">
    <source>
        <dbReference type="ARBA" id="ARBA00023145"/>
    </source>
</evidence>
<dbReference type="InterPro" id="IPR000668">
    <property type="entry name" value="Peptidase_C1A_C"/>
</dbReference>
<dbReference type="Proteomes" id="UP000243217">
    <property type="component" value="Unassembled WGS sequence"/>
</dbReference>
<dbReference type="GO" id="GO:0008234">
    <property type="term" value="F:cysteine-type peptidase activity"/>
    <property type="evidence" value="ECO:0007669"/>
    <property type="project" value="InterPro"/>
</dbReference>
<evidence type="ECO:0000259" key="3">
    <source>
        <dbReference type="SMART" id="SM00645"/>
    </source>
</evidence>
<reference evidence="4 5" key="1">
    <citation type="journal article" date="2014" name="Genome Biol. Evol.">
        <title>The secreted proteins of Achlya hypogyna and Thraustotheca clavata identify the ancestral oomycete secretome and reveal gene acquisitions by horizontal gene transfer.</title>
        <authorList>
            <person name="Misner I."/>
            <person name="Blouin N."/>
            <person name="Leonard G."/>
            <person name="Richards T.A."/>
            <person name="Lane C.E."/>
        </authorList>
    </citation>
    <scope>NUCLEOTIDE SEQUENCE [LARGE SCALE GENOMIC DNA]</scope>
    <source>
        <strain evidence="4 5">ATCC 34112</strain>
    </source>
</reference>
<dbReference type="GO" id="GO:0006508">
    <property type="term" value="P:proteolysis"/>
    <property type="evidence" value="ECO:0007669"/>
    <property type="project" value="UniProtKB-KW"/>
</dbReference>
<comment type="similarity">
    <text evidence="1">Belongs to the peptidase C1 family.</text>
</comment>
<dbReference type="Pfam" id="PF00112">
    <property type="entry name" value="Peptidase_C1"/>
    <property type="match status" value="1"/>
</dbReference>
<accession>A0A1V9YRI1</accession>
<dbReference type="InterPro" id="IPR039417">
    <property type="entry name" value="Peptidase_C1A_papain-like"/>
</dbReference>
<dbReference type="PANTHER" id="PTHR12411">
    <property type="entry name" value="CYSTEINE PROTEASE FAMILY C1-RELATED"/>
    <property type="match status" value="1"/>
</dbReference>
<name>A0A1V9YRI1_9STRA</name>
<dbReference type="Gene3D" id="3.90.70.10">
    <property type="entry name" value="Cysteine proteinases"/>
    <property type="match status" value="1"/>
</dbReference>
<dbReference type="AlphaFoldDB" id="A0A1V9YRI1"/>
<comment type="caution">
    <text evidence="4">The sequence shown here is derived from an EMBL/GenBank/DDBJ whole genome shotgun (WGS) entry which is preliminary data.</text>
</comment>
<keyword evidence="4" id="KW-0645">Protease</keyword>
<evidence type="ECO:0000313" key="4">
    <source>
        <dbReference type="EMBL" id="OQR88395.1"/>
    </source>
</evidence>
<dbReference type="EMBL" id="JNBS01003270">
    <property type="protein sequence ID" value="OQR88395.1"/>
    <property type="molecule type" value="Genomic_DNA"/>
</dbReference>
<feature type="domain" description="Peptidase C1A papain C-terminal" evidence="3">
    <location>
        <begin position="121"/>
        <end position="316"/>
    </location>
</feature>
<gene>
    <name evidence="4" type="ORF">THRCLA_10349</name>
</gene>
<dbReference type="CDD" id="cd02248">
    <property type="entry name" value="Peptidase_C1A"/>
    <property type="match status" value="1"/>
</dbReference>
<evidence type="ECO:0000313" key="5">
    <source>
        <dbReference type="Proteomes" id="UP000243217"/>
    </source>
</evidence>
<dbReference type="SMART" id="SM00645">
    <property type="entry name" value="Pept_C1"/>
    <property type="match status" value="1"/>
</dbReference>
<protein>
    <submittedName>
        <fullName evidence="4">Cysteine protease family C01A</fullName>
    </submittedName>
</protein>
<feature type="non-terminal residue" evidence="4">
    <location>
        <position position="316"/>
    </location>
</feature>
<dbReference type="InterPro" id="IPR000169">
    <property type="entry name" value="Pept_cys_AS"/>
</dbReference>
<dbReference type="SUPFAM" id="SSF54001">
    <property type="entry name" value="Cysteine proteinases"/>
    <property type="match status" value="1"/>
</dbReference>